<dbReference type="InterPro" id="IPR036291">
    <property type="entry name" value="NAD(P)-bd_dom_sf"/>
</dbReference>
<gene>
    <name evidence="3" type="ORF">FHX59_000319</name>
</gene>
<evidence type="ECO:0000256" key="1">
    <source>
        <dbReference type="ARBA" id="ARBA00006484"/>
    </source>
</evidence>
<proteinExistence type="inferred from homology"/>
<comment type="caution">
    <text evidence="3">The sequence shown here is derived from an EMBL/GenBank/DDBJ whole genome shotgun (WGS) entry which is preliminary data.</text>
</comment>
<dbReference type="EMBL" id="JACHVZ010000001">
    <property type="protein sequence ID" value="MBB2925913.1"/>
    <property type="molecule type" value="Genomic_DNA"/>
</dbReference>
<dbReference type="SUPFAM" id="SSF51735">
    <property type="entry name" value="NAD(P)-binding Rossmann-fold domains"/>
    <property type="match status" value="1"/>
</dbReference>
<keyword evidence="4" id="KW-1185">Reference proteome</keyword>
<dbReference type="Proteomes" id="UP000533533">
    <property type="component" value="Unassembled WGS sequence"/>
</dbReference>
<reference evidence="3 4" key="1">
    <citation type="submission" date="2020-08" db="EMBL/GenBank/DDBJ databases">
        <title>Genomic Encyclopedia of Type Strains, Phase IV (KMG-V): Genome sequencing to study the core and pangenomes of soil and plant-associated prokaryotes.</title>
        <authorList>
            <person name="Whitman W."/>
        </authorList>
    </citation>
    <scope>NUCLEOTIDE SEQUENCE [LARGE SCALE GENOMIC DNA]</scope>
    <source>
        <strain evidence="3 4">SRMrh-85</strain>
    </source>
</reference>
<evidence type="ECO:0000256" key="2">
    <source>
        <dbReference type="ARBA" id="ARBA00023002"/>
    </source>
</evidence>
<dbReference type="InterPro" id="IPR002347">
    <property type="entry name" value="SDR_fam"/>
</dbReference>
<dbReference type="Gene3D" id="3.40.50.720">
    <property type="entry name" value="NAD(P)-binding Rossmann-like Domain"/>
    <property type="match status" value="1"/>
</dbReference>
<dbReference type="GO" id="GO:0004316">
    <property type="term" value="F:3-oxoacyl-[acyl-carrier-protein] reductase (NADPH) activity"/>
    <property type="evidence" value="ECO:0007669"/>
    <property type="project" value="UniProtKB-EC"/>
</dbReference>
<dbReference type="PANTHER" id="PTHR43477">
    <property type="entry name" value="DIHYDROANTICAPSIN 7-DEHYDROGENASE"/>
    <property type="match status" value="1"/>
</dbReference>
<sequence length="70" mass="7145">MNTINPGVIVTEGAQSAGVIGSEFESSAVSQTPLGRVGRPDDVASIAVFLACDDAKWLTGEHIVASGGMR</sequence>
<evidence type="ECO:0000313" key="3">
    <source>
        <dbReference type="EMBL" id="MBB2925913.1"/>
    </source>
</evidence>
<accession>A0ABR6FES1</accession>
<dbReference type="InterPro" id="IPR051122">
    <property type="entry name" value="SDR_DHRS6-like"/>
</dbReference>
<dbReference type="PANTHER" id="PTHR43477:SF1">
    <property type="entry name" value="DIHYDROANTICAPSIN 7-DEHYDROGENASE"/>
    <property type="match status" value="1"/>
</dbReference>
<dbReference type="EC" id="1.1.1.100" evidence="3"/>
<dbReference type="Pfam" id="PF13561">
    <property type="entry name" value="adh_short_C2"/>
    <property type="match status" value="1"/>
</dbReference>
<organism evidence="3 4">
    <name type="scientific">Paraburkholderia silvatlantica</name>
    <dbReference type="NCBI Taxonomy" id="321895"/>
    <lineage>
        <taxon>Bacteria</taxon>
        <taxon>Pseudomonadati</taxon>
        <taxon>Pseudomonadota</taxon>
        <taxon>Betaproteobacteria</taxon>
        <taxon>Burkholderiales</taxon>
        <taxon>Burkholderiaceae</taxon>
        <taxon>Paraburkholderia</taxon>
    </lineage>
</organism>
<keyword evidence="2 3" id="KW-0560">Oxidoreductase</keyword>
<comment type="similarity">
    <text evidence="1">Belongs to the short-chain dehydrogenases/reductases (SDR) family.</text>
</comment>
<protein>
    <submittedName>
        <fullName evidence="3">3-oxoacyl-[acyl-carrier protein] reductase</fullName>
        <ecNumber evidence="3">1.1.1.100</ecNumber>
    </submittedName>
</protein>
<evidence type="ECO:0000313" key="4">
    <source>
        <dbReference type="Proteomes" id="UP000533533"/>
    </source>
</evidence>
<name>A0ABR6FES1_9BURK</name>